<dbReference type="STRING" id="218851.A0A2G5ESE0"/>
<dbReference type="EMBL" id="KZ305022">
    <property type="protein sequence ID" value="PIA58650.1"/>
    <property type="molecule type" value="Genomic_DNA"/>
</dbReference>
<gene>
    <name evidence="2" type="ORF">AQUCO_00500536v1</name>
</gene>
<comment type="similarity">
    <text evidence="1">Belongs to the plant acyltransferase family.</text>
</comment>
<proteinExistence type="inferred from homology"/>
<name>A0A2G5ESE0_AQUCA</name>
<organism evidence="2 3">
    <name type="scientific">Aquilegia coerulea</name>
    <name type="common">Rocky mountain columbine</name>
    <dbReference type="NCBI Taxonomy" id="218851"/>
    <lineage>
        <taxon>Eukaryota</taxon>
        <taxon>Viridiplantae</taxon>
        <taxon>Streptophyta</taxon>
        <taxon>Embryophyta</taxon>
        <taxon>Tracheophyta</taxon>
        <taxon>Spermatophyta</taxon>
        <taxon>Magnoliopsida</taxon>
        <taxon>Ranunculales</taxon>
        <taxon>Ranunculaceae</taxon>
        <taxon>Thalictroideae</taxon>
        <taxon>Aquilegia</taxon>
    </lineage>
</organism>
<dbReference type="Proteomes" id="UP000230069">
    <property type="component" value="Unassembled WGS sequence"/>
</dbReference>
<reference evidence="2 3" key="1">
    <citation type="submission" date="2017-09" db="EMBL/GenBank/DDBJ databases">
        <title>WGS assembly of Aquilegia coerulea Goldsmith.</title>
        <authorList>
            <person name="Hodges S."/>
            <person name="Kramer E."/>
            <person name="Nordborg M."/>
            <person name="Tomkins J."/>
            <person name="Borevitz J."/>
            <person name="Derieg N."/>
            <person name="Yan J."/>
            <person name="Mihaltcheva S."/>
            <person name="Hayes R.D."/>
            <person name="Rokhsar D."/>
        </authorList>
    </citation>
    <scope>NUCLEOTIDE SEQUENCE [LARGE SCALE GENOMIC DNA]</scope>
    <source>
        <strain evidence="3">cv. Goldsmith</strain>
    </source>
</reference>
<dbReference type="GO" id="GO:0016747">
    <property type="term" value="F:acyltransferase activity, transferring groups other than amino-acyl groups"/>
    <property type="evidence" value="ECO:0007669"/>
    <property type="project" value="TreeGrafter"/>
</dbReference>
<dbReference type="PANTHER" id="PTHR31642">
    <property type="entry name" value="TRICHOTHECENE 3-O-ACETYLTRANSFERASE"/>
    <property type="match status" value="1"/>
</dbReference>
<evidence type="ECO:0008006" key="4">
    <source>
        <dbReference type="Google" id="ProtNLM"/>
    </source>
</evidence>
<dbReference type="PANTHER" id="PTHR31642:SF160">
    <property type="entry name" value="HXXXD-TYPE ACYL-TRANSFERASE FAMILY PROTEIN"/>
    <property type="match status" value="1"/>
</dbReference>
<sequence length="455" mass="50443">MESPSPRYDYFDVQIIKKSIVKATNLSPDPPQLINLSNLDLLSGRFPVTYFYVYRTSPRRGCFSLIVQSLKESLADTMNHFYPFAGRIVTNPKTDEPEIICDNSGCLFIEGHANIPLASLDFFNLDKSLQGKLVPMNHEFPLQVQVTVYTCDSISITFTFDHALGDASAFGNFLRSWSQIARGKPILDVPILERNKFITPRLPPTYSKSLDDVFISCSIKDILDIPANDIFIKRLYHIDARDINRLQMLASAEGVKRTKIEAFSAYIWKLMATTVSEANTNCKMGWLVDGRTRMFPQTNSMSNYIGNMLSVAIGKASLIDLKQSSLSDIGEMVHSAISKVTNKSHFLDLVDWIECRRPGLMLAKIVLGKAGPCLVLSSAGRFPVAELDFGFGAPVLGTVCSTINKIGTGYMNQRPSARGDGSWVVSAIVWPALALALESDPNSVFQPMTTYHLGL</sequence>
<evidence type="ECO:0000313" key="3">
    <source>
        <dbReference type="Proteomes" id="UP000230069"/>
    </source>
</evidence>
<evidence type="ECO:0000313" key="2">
    <source>
        <dbReference type="EMBL" id="PIA58650.1"/>
    </source>
</evidence>
<dbReference type="InterPro" id="IPR050317">
    <property type="entry name" value="Plant_Fungal_Acyltransferase"/>
</dbReference>
<dbReference type="AlphaFoldDB" id="A0A2G5ESE0"/>
<evidence type="ECO:0000256" key="1">
    <source>
        <dbReference type="ARBA" id="ARBA00009861"/>
    </source>
</evidence>
<keyword evidence="3" id="KW-1185">Reference proteome</keyword>
<dbReference type="OrthoDB" id="1862401at2759"/>
<dbReference type="Gene3D" id="3.30.559.10">
    <property type="entry name" value="Chloramphenicol acetyltransferase-like domain"/>
    <property type="match status" value="2"/>
</dbReference>
<protein>
    <recommendedName>
        <fullName evidence="4">Transferase family protein</fullName>
    </recommendedName>
</protein>
<dbReference type="Pfam" id="PF02458">
    <property type="entry name" value="Transferase"/>
    <property type="match status" value="1"/>
</dbReference>
<dbReference type="InterPro" id="IPR023213">
    <property type="entry name" value="CAT-like_dom_sf"/>
</dbReference>
<accession>A0A2G5ESE0</accession>
<dbReference type="InParanoid" id="A0A2G5ESE0"/>